<dbReference type="Pfam" id="PF12710">
    <property type="entry name" value="HAD"/>
    <property type="match status" value="1"/>
</dbReference>
<evidence type="ECO:0000256" key="10">
    <source>
        <dbReference type="ARBA" id="ARBA00031693"/>
    </source>
</evidence>
<evidence type="ECO:0000256" key="12">
    <source>
        <dbReference type="ARBA" id="ARBA00048523"/>
    </source>
</evidence>
<comment type="pathway">
    <text evidence="2">Amino-acid biosynthesis; L-serine biosynthesis; L-serine from 3-phospho-D-glycerate: step 3/3.</text>
</comment>
<dbReference type="GO" id="GO:0036424">
    <property type="term" value="F:L-phosphoserine phosphatase activity"/>
    <property type="evidence" value="ECO:0007669"/>
    <property type="project" value="InterPro"/>
</dbReference>
<keyword evidence="16" id="KW-1185">Reference proteome</keyword>
<comment type="caution">
    <text evidence="15">The sequence shown here is derived from an EMBL/GenBank/DDBJ whole genome shotgun (WGS) entry which is preliminary data.</text>
</comment>
<dbReference type="UniPathway" id="UPA00135">
    <property type="reaction ID" value="UER00198"/>
</dbReference>
<keyword evidence="9" id="KW-0718">Serine biosynthesis</keyword>
<evidence type="ECO:0000256" key="4">
    <source>
        <dbReference type="ARBA" id="ARBA00012640"/>
    </source>
</evidence>
<dbReference type="SUPFAM" id="SSF56784">
    <property type="entry name" value="HAD-like"/>
    <property type="match status" value="1"/>
</dbReference>
<dbReference type="EMBL" id="JACHLZ010000001">
    <property type="protein sequence ID" value="MBB5831451.1"/>
    <property type="molecule type" value="Genomic_DNA"/>
</dbReference>
<evidence type="ECO:0000256" key="8">
    <source>
        <dbReference type="ARBA" id="ARBA00022842"/>
    </source>
</evidence>
<dbReference type="EC" id="3.1.3.3" evidence="4"/>
<evidence type="ECO:0000313" key="16">
    <source>
        <dbReference type="Proteomes" id="UP000588158"/>
    </source>
</evidence>
<dbReference type="PANTHER" id="PTHR43344">
    <property type="entry name" value="PHOSPHOSERINE PHOSPHATASE"/>
    <property type="match status" value="1"/>
</dbReference>
<reference evidence="15 16" key="1">
    <citation type="submission" date="2020-08" db="EMBL/GenBank/DDBJ databases">
        <title>Sequencing the genomes of 1000 actinobacteria strains.</title>
        <authorList>
            <person name="Klenk H.-P."/>
        </authorList>
    </citation>
    <scope>NUCLEOTIDE SEQUENCE [LARGE SCALE GENOMIC DNA]</scope>
    <source>
        <strain evidence="15 16">DSM 28796</strain>
    </source>
</reference>
<dbReference type="InterPro" id="IPR036412">
    <property type="entry name" value="HAD-like_sf"/>
</dbReference>
<organism evidence="15 16">
    <name type="scientific">Brachybacterium aquaticum</name>
    <dbReference type="NCBI Taxonomy" id="1432564"/>
    <lineage>
        <taxon>Bacteria</taxon>
        <taxon>Bacillati</taxon>
        <taxon>Actinomycetota</taxon>
        <taxon>Actinomycetes</taxon>
        <taxon>Micrococcales</taxon>
        <taxon>Dermabacteraceae</taxon>
        <taxon>Brachybacterium</taxon>
    </lineage>
</organism>
<dbReference type="InterPro" id="IPR023214">
    <property type="entry name" value="HAD_sf"/>
</dbReference>
<evidence type="ECO:0000256" key="3">
    <source>
        <dbReference type="ARBA" id="ARBA00009184"/>
    </source>
</evidence>
<dbReference type="NCBIfam" id="TIGR01488">
    <property type="entry name" value="HAD-SF-IB"/>
    <property type="match status" value="1"/>
</dbReference>
<dbReference type="GO" id="GO:0005737">
    <property type="term" value="C:cytoplasm"/>
    <property type="evidence" value="ECO:0007669"/>
    <property type="project" value="TreeGrafter"/>
</dbReference>
<evidence type="ECO:0000256" key="13">
    <source>
        <dbReference type="PIRSR" id="PIRSR604469-1"/>
    </source>
</evidence>
<dbReference type="InterPro" id="IPR050582">
    <property type="entry name" value="HAD-like_SerB"/>
</dbReference>
<dbReference type="PANTHER" id="PTHR43344:SF2">
    <property type="entry name" value="PHOSPHOSERINE PHOSPHATASE"/>
    <property type="match status" value="1"/>
</dbReference>
<dbReference type="InterPro" id="IPR004469">
    <property type="entry name" value="PSP"/>
</dbReference>
<comment type="catalytic activity">
    <reaction evidence="12">
        <text>O-phospho-D-serine + H2O = D-serine + phosphate</text>
        <dbReference type="Rhea" id="RHEA:24873"/>
        <dbReference type="ChEBI" id="CHEBI:15377"/>
        <dbReference type="ChEBI" id="CHEBI:35247"/>
        <dbReference type="ChEBI" id="CHEBI:43474"/>
        <dbReference type="ChEBI" id="CHEBI:58680"/>
        <dbReference type="EC" id="3.1.3.3"/>
    </reaction>
</comment>
<comment type="similarity">
    <text evidence="3">Belongs to the HAD-like hydrolase superfamily. SerB family.</text>
</comment>
<proteinExistence type="inferred from homology"/>
<evidence type="ECO:0000256" key="5">
    <source>
        <dbReference type="ARBA" id="ARBA00022605"/>
    </source>
</evidence>
<protein>
    <recommendedName>
        <fullName evidence="4">phosphoserine phosphatase</fullName>
        <ecNumber evidence="4">3.1.3.3</ecNumber>
    </recommendedName>
    <alternativeName>
        <fullName evidence="10">O-phosphoserine phosphohydrolase</fullName>
    </alternativeName>
</protein>
<feature type="compositionally biased region" description="Low complexity" evidence="14">
    <location>
        <begin position="1"/>
        <end position="19"/>
    </location>
</feature>
<dbReference type="AlphaFoldDB" id="A0A841ACU2"/>
<dbReference type="GO" id="GO:0006564">
    <property type="term" value="P:L-serine biosynthetic process"/>
    <property type="evidence" value="ECO:0007669"/>
    <property type="project" value="UniProtKB-KW"/>
</dbReference>
<evidence type="ECO:0000256" key="9">
    <source>
        <dbReference type="ARBA" id="ARBA00023299"/>
    </source>
</evidence>
<dbReference type="SFLD" id="SFLDS00003">
    <property type="entry name" value="Haloacid_Dehalogenase"/>
    <property type="match status" value="1"/>
</dbReference>
<accession>A0A841ACU2</accession>
<feature type="active site" description="Nucleophile" evidence="13">
    <location>
        <position position="44"/>
    </location>
</feature>
<evidence type="ECO:0000256" key="7">
    <source>
        <dbReference type="ARBA" id="ARBA00022801"/>
    </source>
</evidence>
<name>A0A841ACU2_9MICO</name>
<dbReference type="Gene3D" id="3.40.50.1000">
    <property type="entry name" value="HAD superfamily/HAD-like"/>
    <property type="match status" value="1"/>
</dbReference>
<comment type="catalytic activity">
    <reaction evidence="11">
        <text>O-phospho-L-serine + H2O = L-serine + phosphate</text>
        <dbReference type="Rhea" id="RHEA:21208"/>
        <dbReference type="ChEBI" id="CHEBI:15377"/>
        <dbReference type="ChEBI" id="CHEBI:33384"/>
        <dbReference type="ChEBI" id="CHEBI:43474"/>
        <dbReference type="ChEBI" id="CHEBI:57524"/>
        <dbReference type="EC" id="3.1.3.3"/>
    </reaction>
</comment>
<sequence length="249" mass="25917">MRDEVPGAAAPGAPGAAAPPREDALSDTAGGTARPAVTGLLVSDVDSTFLTQEVIELVAEHAGVRDEVEAITTAAMRGELDFSQSLRARVALLEGLDEGVLATVRASLVPTPGALELMRRAREAGWVTALVSGGFHEVIDELAAEVGIDHVLANRFEITGGRFTGQVTGEIVDGSVKRRTLEELAARYGVPAGRIIAMGDGANDREMLVAAGTGIAWHAKPALRAVADVELDGDSLLQAWPHFEAAAAR</sequence>
<evidence type="ECO:0000256" key="14">
    <source>
        <dbReference type="SAM" id="MobiDB-lite"/>
    </source>
</evidence>
<evidence type="ECO:0000256" key="6">
    <source>
        <dbReference type="ARBA" id="ARBA00022723"/>
    </source>
</evidence>
<feature type="region of interest" description="Disordered" evidence="14">
    <location>
        <begin position="1"/>
        <end position="30"/>
    </location>
</feature>
<feature type="active site" description="Proton donor" evidence="13">
    <location>
        <position position="46"/>
    </location>
</feature>
<evidence type="ECO:0000256" key="1">
    <source>
        <dbReference type="ARBA" id="ARBA00001946"/>
    </source>
</evidence>
<keyword evidence="8" id="KW-0460">Magnesium</keyword>
<keyword evidence="6" id="KW-0479">Metal-binding</keyword>
<dbReference type="GO" id="GO:0000287">
    <property type="term" value="F:magnesium ion binding"/>
    <property type="evidence" value="ECO:0007669"/>
    <property type="project" value="TreeGrafter"/>
</dbReference>
<keyword evidence="7 15" id="KW-0378">Hydrolase</keyword>
<dbReference type="SFLD" id="SFLDF00029">
    <property type="entry name" value="phosphoserine_phosphatase"/>
    <property type="match status" value="1"/>
</dbReference>
<gene>
    <name evidence="15" type="ORF">HNR70_001264</name>
</gene>
<evidence type="ECO:0000256" key="11">
    <source>
        <dbReference type="ARBA" id="ARBA00048138"/>
    </source>
</evidence>
<dbReference type="SFLD" id="SFLDG01137">
    <property type="entry name" value="C1.6.1:_Phosphoserine_Phosphat"/>
    <property type="match status" value="1"/>
</dbReference>
<dbReference type="SFLD" id="SFLDG01136">
    <property type="entry name" value="C1.6:_Phosphoserine_Phosphatas"/>
    <property type="match status" value="1"/>
</dbReference>
<evidence type="ECO:0000256" key="2">
    <source>
        <dbReference type="ARBA" id="ARBA00005135"/>
    </source>
</evidence>
<dbReference type="Proteomes" id="UP000588158">
    <property type="component" value="Unassembled WGS sequence"/>
</dbReference>
<keyword evidence="5" id="KW-0028">Amino-acid biosynthesis</keyword>
<comment type="cofactor">
    <cofactor evidence="1">
        <name>Mg(2+)</name>
        <dbReference type="ChEBI" id="CHEBI:18420"/>
    </cofactor>
</comment>
<evidence type="ECO:0000313" key="15">
    <source>
        <dbReference type="EMBL" id="MBB5831451.1"/>
    </source>
</evidence>
<dbReference type="NCBIfam" id="TIGR00338">
    <property type="entry name" value="serB"/>
    <property type="match status" value="1"/>
</dbReference>